<dbReference type="EMBL" id="KZ514231">
    <property type="protein sequence ID" value="PKU30658.1"/>
    <property type="molecule type" value="Genomic_DNA"/>
</dbReference>
<accession>A0A2I0TA37</accession>
<reference evidence="2" key="2">
    <citation type="submission" date="2017-12" db="EMBL/GenBank/DDBJ databases">
        <title>Genome sequence of the Bar-tailed Godwit (Limosa lapponica baueri).</title>
        <authorList>
            <person name="Lima N.C.B."/>
            <person name="Parody-Merino A.M."/>
            <person name="Battley P.F."/>
            <person name="Fidler A.E."/>
            <person name="Prosdocimi F."/>
        </authorList>
    </citation>
    <scope>NUCLEOTIDE SEQUENCE [LARGE SCALE GENOMIC DNA]</scope>
</reference>
<reference evidence="2" key="1">
    <citation type="submission" date="2017-11" db="EMBL/GenBank/DDBJ databases">
        <authorList>
            <person name="Lima N.C."/>
            <person name="Parody-Merino A.M."/>
            <person name="Battley P.F."/>
            <person name="Fidler A.E."/>
            <person name="Prosdocimi F."/>
        </authorList>
    </citation>
    <scope>NUCLEOTIDE SEQUENCE [LARGE SCALE GENOMIC DNA]</scope>
</reference>
<dbReference type="Proteomes" id="UP000233556">
    <property type="component" value="Unassembled WGS sequence"/>
</dbReference>
<proteinExistence type="predicted"/>
<protein>
    <submittedName>
        <fullName evidence="1">Ubx domain-containing protein 4</fullName>
    </submittedName>
</protein>
<gene>
    <name evidence="1" type="ORF">llap_19037</name>
</gene>
<organism evidence="1 2">
    <name type="scientific">Limosa lapponica baueri</name>
    <dbReference type="NCBI Taxonomy" id="1758121"/>
    <lineage>
        <taxon>Eukaryota</taxon>
        <taxon>Metazoa</taxon>
        <taxon>Chordata</taxon>
        <taxon>Craniata</taxon>
        <taxon>Vertebrata</taxon>
        <taxon>Euteleostomi</taxon>
        <taxon>Archelosauria</taxon>
        <taxon>Archosauria</taxon>
        <taxon>Dinosauria</taxon>
        <taxon>Saurischia</taxon>
        <taxon>Theropoda</taxon>
        <taxon>Coelurosauria</taxon>
        <taxon>Aves</taxon>
        <taxon>Neognathae</taxon>
        <taxon>Neoaves</taxon>
        <taxon>Charadriiformes</taxon>
        <taxon>Scolopacidae</taxon>
        <taxon>Limosa</taxon>
    </lineage>
</organism>
<dbReference type="OrthoDB" id="9395480at2759"/>
<sequence length="104" mass="10956">MEVHGGADIYLQPMEDLTSEQVDAPEGGCDPVGSPCWSRFLAGPAACGGPTLEHSVPEGLHPMEMTHTGTVCEELQHMGRTFVGGVCGQLSPMGGTPYWSRGRA</sequence>
<evidence type="ECO:0000313" key="1">
    <source>
        <dbReference type="EMBL" id="PKU30658.1"/>
    </source>
</evidence>
<keyword evidence="2" id="KW-1185">Reference proteome</keyword>
<name>A0A2I0TA37_LIMLA</name>
<evidence type="ECO:0000313" key="2">
    <source>
        <dbReference type="Proteomes" id="UP000233556"/>
    </source>
</evidence>
<dbReference type="AlphaFoldDB" id="A0A2I0TA37"/>